<name>A0A3E0UFU5_9GAMM</name>
<dbReference type="AlphaFoldDB" id="A0A3E0UFU5"/>
<comment type="caution">
    <text evidence="1">The sequence shown here is derived from an EMBL/GenBank/DDBJ whole genome shotgun (WGS) entry which is preliminary data.</text>
</comment>
<dbReference type="Proteomes" id="UP000256999">
    <property type="component" value="Unassembled WGS sequence"/>
</dbReference>
<organism evidence="1 2">
    <name type="scientific">Thalassotalea euphylliae</name>
    <dbReference type="NCBI Taxonomy" id="1655234"/>
    <lineage>
        <taxon>Bacteria</taxon>
        <taxon>Pseudomonadati</taxon>
        <taxon>Pseudomonadota</taxon>
        <taxon>Gammaproteobacteria</taxon>
        <taxon>Alteromonadales</taxon>
        <taxon>Colwelliaceae</taxon>
        <taxon>Thalassotalea</taxon>
    </lineage>
</organism>
<evidence type="ECO:0000313" key="1">
    <source>
        <dbReference type="EMBL" id="REL35888.1"/>
    </source>
</evidence>
<protein>
    <submittedName>
        <fullName evidence="1">Uncharacterized protein</fullName>
    </submittedName>
</protein>
<gene>
    <name evidence="1" type="ORF">DXX92_11390</name>
</gene>
<evidence type="ECO:0000313" key="2">
    <source>
        <dbReference type="Proteomes" id="UP000256999"/>
    </source>
</evidence>
<sequence>MSQIKTLHHRALYSQISNKIDIKAKAFNCCTSIKSQISLKPTLYSQTFRVKFAISAVEQSNKPKRVLTCL</sequence>
<proteinExistence type="predicted"/>
<dbReference type="EMBL" id="QUOV01000001">
    <property type="protein sequence ID" value="REL35888.1"/>
    <property type="molecule type" value="Genomic_DNA"/>
</dbReference>
<reference evidence="1 2" key="1">
    <citation type="submission" date="2018-08" db="EMBL/GenBank/DDBJ databases">
        <title>Thalassotalea euphylliae genome.</title>
        <authorList>
            <person name="Summers S."/>
            <person name="Rice S.A."/>
            <person name="Freckelton M.L."/>
            <person name="Nedved B.T."/>
            <person name="Hadfield M.G."/>
        </authorList>
    </citation>
    <scope>NUCLEOTIDE SEQUENCE [LARGE SCALE GENOMIC DNA]</scope>
    <source>
        <strain evidence="1 2">H2</strain>
    </source>
</reference>
<accession>A0A3E0UFU5</accession>